<protein>
    <recommendedName>
        <fullName evidence="5">IPT/TIG domain-containing protein</fullName>
    </recommendedName>
</protein>
<evidence type="ECO:0000256" key="1">
    <source>
        <dbReference type="ARBA" id="ARBA00022729"/>
    </source>
</evidence>
<feature type="transmembrane region" description="Helical" evidence="3">
    <location>
        <begin position="6451"/>
        <end position="6473"/>
    </location>
</feature>
<organism evidence="6 7">
    <name type="scientific">Plasmodiophora brassicae</name>
    <name type="common">Clubroot disease agent</name>
    <dbReference type="NCBI Taxonomy" id="37360"/>
    <lineage>
        <taxon>Eukaryota</taxon>
        <taxon>Sar</taxon>
        <taxon>Rhizaria</taxon>
        <taxon>Endomyxa</taxon>
        <taxon>Phytomyxea</taxon>
        <taxon>Plasmodiophorida</taxon>
        <taxon>Plasmodiophoridae</taxon>
        <taxon>Plasmodiophora</taxon>
    </lineage>
</organism>
<keyword evidence="3" id="KW-1133">Transmembrane helix</keyword>
<keyword evidence="1 4" id="KW-0732">Signal</keyword>
<feature type="region of interest" description="Disordered" evidence="2">
    <location>
        <begin position="7323"/>
        <end position="7362"/>
    </location>
</feature>
<dbReference type="InterPro" id="IPR052387">
    <property type="entry name" value="Fibrocystin"/>
</dbReference>
<feature type="domain" description="IPT/TIG" evidence="5">
    <location>
        <begin position="4914"/>
        <end position="5001"/>
    </location>
</feature>
<dbReference type="SMART" id="SM01411">
    <property type="entry name" value="Ephrin_rec_like"/>
    <property type="match status" value="5"/>
</dbReference>
<dbReference type="Pfam" id="PF01833">
    <property type="entry name" value="TIG"/>
    <property type="match status" value="29"/>
</dbReference>
<dbReference type="PANTHER" id="PTHR46769">
    <property type="entry name" value="POLYCYSTIC KIDNEY AND HEPATIC DISEASE 1 (AUTOSOMAL RECESSIVE)-LIKE 1"/>
    <property type="match status" value="1"/>
</dbReference>
<feature type="domain" description="IPT/TIG" evidence="5">
    <location>
        <begin position="1942"/>
        <end position="2029"/>
    </location>
</feature>
<feature type="compositionally biased region" description="Low complexity" evidence="2">
    <location>
        <begin position="7323"/>
        <end position="7335"/>
    </location>
</feature>
<feature type="domain" description="IPT/TIG" evidence="5">
    <location>
        <begin position="5191"/>
        <end position="5282"/>
    </location>
</feature>
<feature type="chain" id="PRO_5018252621" description="IPT/TIG domain-containing protein" evidence="4">
    <location>
        <begin position="24"/>
        <end position="7362"/>
    </location>
</feature>
<feature type="domain" description="IPT/TIG" evidence="5">
    <location>
        <begin position="4633"/>
        <end position="4714"/>
    </location>
</feature>
<feature type="transmembrane region" description="Helical" evidence="3">
    <location>
        <begin position="6899"/>
        <end position="6922"/>
    </location>
</feature>
<evidence type="ECO:0000256" key="3">
    <source>
        <dbReference type="SAM" id="Phobius"/>
    </source>
</evidence>
<feature type="signal peptide" evidence="4">
    <location>
        <begin position="1"/>
        <end position="23"/>
    </location>
</feature>
<feature type="transmembrane region" description="Helical" evidence="3">
    <location>
        <begin position="6866"/>
        <end position="6884"/>
    </location>
</feature>
<geneLocation type="mitochondrion" evidence="6"/>
<dbReference type="PANTHER" id="PTHR46769:SF2">
    <property type="entry name" value="FIBROCYSTIN-L ISOFORM 2 PRECURSOR-RELATED"/>
    <property type="match status" value="1"/>
</dbReference>
<dbReference type="SMART" id="SM00429">
    <property type="entry name" value="IPT"/>
    <property type="match status" value="25"/>
</dbReference>
<name>A0A3P3YG54_PLABS</name>
<feature type="domain" description="IPT/TIG" evidence="5">
    <location>
        <begin position="161"/>
        <end position="246"/>
    </location>
</feature>
<feature type="transmembrane region" description="Helical" evidence="3">
    <location>
        <begin position="6791"/>
        <end position="6816"/>
    </location>
</feature>
<feature type="domain" description="IPT/TIG" evidence="5">
    <location>
        <begin position="1404"/>
        <end position="1490"/>
    </location>
</feature>
<feature type="domain" description="IPT/TIG" evidence="5">
    <location>
        <begin position="430"/>
        <end position="518"/>
    </location>
</feature>
<feature type="domain" description="IPT/TIG" evidence="5">
    <location>
        <begin position="342"/>
        <end position="428"/>
    </location>
</feature>
<feature type="domain" description="IPT/TIG" evidence="5">
    <location>
        <begin position="2032"/>
        <end position="2117"/>
    </location>
</feature>
<feature type="domain" description="IPT/TIG" evidence="5">
    <location>
        <begin position="1579"/>
        <end position="1675"/>
    </location>
</feature>
<feature type="transmembrane region" description="Helical" evidence="3">
    <location>
        <begin position="6595"/>
        <end position="6617"/>
    </location>
</feature>
<dbReference type="Gene3D" id="2.60.40.10">
    <property type="entry name" value="Immunoglobulins"/>
    <property type="match status" value="36"/>
</dbReference>
<feature type="domain" description="IPT/TIG" evidence="5">
    <location>
        <begin position="74"/>
        <end position="159"/>
    </location>
</feature>
<dbReference type="SUPFAM" id="SSF81296">
    <property type="entry name" value="E set domains"/>
    <property type="match status" value="32"/>
</dbReference>
<dbReference type="InterPro" id="IPR013783">
    <property type="entry name" value="Ig-like_fold"/>
</dbReference>
<dbReference type="CDD" id="cd00102">
    <property type="entry name" value="IPT"/>
    <property type="match status" value="16"/>
</dbReference>
<feature type="domain" description="IPT/TIG" evidence="5">
    <location>
        <begin position="4539"/>
        <end position="4631"/>
    </location>
</feature>
<feature type="domain" description="IPT/TIG" evidence="5">
    <location>
        <begin position="700"/>
        <end position="782"/>
    </location>
</feature>
<dbReference type="SUPFAM" id="SSF57184">
    <property type="entry name" value="Growth factor receptor domain"/>
    <property type="match status" value="2"/>
</dbReference>
<feature type="domain" description="IPT/TIG" evidence="5">
    <location>
        <begin position="1313"/>
        <end position="1402"/>
    </location>
</feature>
<dbReference type="EMBL" id="OVEO01000010">
    <property type="protein sequence ID" value="SPQ98950.1"/>
    <property type="molecule type" value="Genomic_DNA"/>
</dbReference>
<feature type="domain" description="IPT/TIG" evidence="5">
    <location>
        <begin position="521"/>
        <end position="608"/>
    </location>
</feature>
<evidence type="ECO:0000256" key="4">
    <source>
        <dbReference type="SAM" id="SignalP"/>
    </source>
</evidence>
<feature type="domain" description="IPT/TIG" evidence="5">
    <location>
        <begin position="1677"/>
        <end position="1761"/>
    </location>
</feature>
<feature type="domain" description="IPT/TIG" evidence="5">
    <location>
        <begin position="3654"/>
        <end position="3741"/>
    </location>
</feature>
<feature type="transmembrane region" description="Helical" evidence="3">
    <location>
        <begin position="6570"/>
        <end position="6589"/>
    </location>
</feature>
<feature type="domain" description="IPT/TIG" evidence="5">
    <location>
        <begin position="2650"/>
        <end position="2737"/>
    </location>
</feature>
<feature type="domain" description="IPT/TIG" evidence="5">
    <location>
        <begin position="5006"/>
        <end position="5094"/>
    </location>
</feature>
<gene>
    <name evidence="6" type="ORF">PLBR_LOCUS6165</name>
</gene>
<feature type="domain" description="IPT/TIG" evidence="5">
    <location>
        <begin position="876"/>
        <end position="958"/>
    </location>
</feature>
<evidence type="ECO:0000256" key="2">
    <source>
        <dbReference type="SAM" id="MobiDB-lite"/>
    </source>
</evidence>
<keyword evidence="3" id="KW-0472">Membrane</keyword>
<dbReference type="InterPro" id="IPR009030">
    <property type="entry name" value="Growth_fac_rcpt_cys_sf"/>
</dbReference>
<feature type="transmembrane region" description="Helical" evidence="3">
    <location>
        <begin position="6624"/>
        <end position="6641"/>
    </location>
</feature>
<feature type="domain" description="IPT/TIG" evidence="5">
    <location>
        <begin position="960"/>
        <end position="1044"/>
    </location>
</feature>
<accession>A0A3P3YG54</accession>
<keyword evidence="6" id="KW-0496">Mitochondrion</keyword>
<sequence>MVQVMRTRLLLVVVAVCGSVVSASTSLAPATFVSSNVLKCTAPSQSASVDYLEVSPNHDVTQTSSGKTFTFYALPRVGRVSPSSGSVVGGTIVTVFGTNFLANSKCRFGSTVVSARNLSSSSVQCTSPAATGGTPGAVSVEISNNNVDYTSDAVTFTYYAAPVVSAVIPSAIPFHSGTLVTVIGYNFPNNQQQVTCRFRTDYVIGTYVNASIVTCESTPILAAGLPVYVALSFNGADYTSESSQAVLVQAPPVVISAVFPSSIASEGGTSVTVVGSGFLANGQARCVFDATRQVVPTFVNATVVRCTSPSLPGANRRFITLQVLNLLDLSLTEVHPVLVLHPAQIARVRPNMGPVAGGTVVNIYGLNFVSSSAATVSFGALGPVAAHVITSTWVRCLSPASGSPGSVAVEFANNAVNFTNSGVVFAYQPWPNITRMVPAFGSAYGGTPVTIWGNGFAQTDLLACRFGRVSAPAVFLNATCLTCVTPRQPTLLSIAHVNVSVSNNGADYLDQNVLFEFRPWNTNLTSVWPPSGPVSGGYSITVFGPGFRTGGGGYLCRFASAVVAATYVSSTSLRCSLPPAPSITVPSRVDASDNAFDFSSSSLTFQFYQQPTLYQVTPLYVSASGTPNVLLRGAGFPRQSTMTCRFNASTVVNVTWLSSSWVNCPFPAGGASVGGVVPVEVSVNAIHYTSSGLSVTVENLPTLRALHPANGTGRTRVTITGSGFRFSADAACQFNTSSVKVRYMSTTQVICTSPSVMSYGTQLVSVSNNGQDFSSSLPFTYRLPSLVTGVFPTQLGIRSPNRNVLVYGVNFVRGETQCVFNGTIWQSAAYINATSVNCTVPAGVGGVGIVRVATGENGQQYSNVSAKVDMIFDIQLDGAAALSVDSGPVTGGTLVTVRGAFFSRQVTCRFGNVAVAGTLIDAQTVSCLSMAQAAQTVALELSNNNRDFTSFGRLFTYNPVATITSLTPSFGTISGGTVVTVAGTGFLLSGRLSCRFGSAIVHATFLSSTSLTCPAPAWSSYAAVVLTVSNNGQDVTNALTYTYSPLPVVSSVAPLSASSVVANNVTVTVTGANFIAGKWLTCRFGAVLANATFVSASTVLCLVPSAMKSAEAMTTLTIANNMVDFSSMRLLFNVTHPAVTTRLMTPTTVPYGRTTTITVIGDYFINSRYLACKFSSQAALVPATFLDQKTVLCALPAPSSGTNVTVAISNNGIEFTAPPLVVGLAPLAVVSYVAPTYATTSQLVTVVGANFVQSNYTACIIGWRQIVPAQFVNSTALLCMTPSRYQSAPVTFAVRNSQGEWSATSANVTLVNRPTITSLTPPTGVLAGGTLVDVWGADFRNDRAMCAFNDSLQAVHWVSATFVSSTHVQCTTPAAALGPAWVDLSFSGLSFTPPSWTTFTYARLPRVVSVLPGRASTLGGTPITVSGYLFLNSPNLRVRIDATLYTPVFVSSQELHVTTNAHGAGSYQVRVTNNLQEFSTDAVNVQFTTPITVASFTPVNVTWLGGTLVTITGAGFYNTSLAVCQFGTGTLTPAQIASATTATCAAPFQPAGTTLSLGLSLDGGGVFATLPKQVRFLETTIPTGISPTMGSTTGSSTVYLTVASGASTRFNTTVMSLSVQIGAGPDARYATPGFVNATAIRFVMPAMFPGTATISVADAADPNTFLSTGLSFRFYAPVRLASLWPPWGTVAGNTTVRVYGFNYLNSPYLTCLIGNRTAPATFISSTRVDIVTPPAVASGNVSVRVSLNGGVDYAPDVLYYRYVPAVSVTGIVQRIVFEQTPSALTVSGTSFPLTAALACAFNNVRVPAAFLNSTMIVCPTPRLPSTSSYTLSVVTSNNDVATLAAPMVTPEKRPTLSAVTLVSVSSANVSVFNATGAFPVFHVGPSCQIGPVRVPATSYSTTSVVCQAGNLSPGLARFAIVSGESTLTEEPPDTFLIELFARPVVQSITPTRGPVYGNTSVTVTGSGFVDAPYLSCSFGGALTLARYVSASTVSCITPPLALPANVSVQVANDAKAFSFAVSSSVFSQTVAVPVLVDANPKATPERGGLPITIRTVNASTSDVVTCVFAGVTVQSTFVNASALQCLSPALPAGYTTTLRVVLNSDANVTLTTPFTVYSDVVLTSVVPAWGTTSGGTQITLHGSGFVGASQACLFGSATQVPATIVTSSLATCTTPAQASSGPVSLRVSNGIAGWTGASLVFRYVSTPVVTQILPSVLVAGQGSGLILTVTGSGFETNATAASALQCLYMNSTNHTVASDALWVASTEIRCRIPEDPFRPTSMAVAVVAPGVSMSGPSIQVSVLDAMVITGTTPSYVAELSPTSVQLSIRGQRFNAVGSVACLLNGTSIGAATLATPTLVVCTIPALTARAPALSVQFADDVRGSPIIVVPVVPSPVVTGVSPSALDGNVSSSVIVTGTFPTGYDMLCKFGSTSTIPTQVTSTSVTCPTPARSGLSGTVDLSVVLSFANATTGLQPVTLFSNGAASSVRMLTPETALVYGSRFRDSPSLSCSFDDGFLTFTVTAVYLNATSILCRIPSTSLPSYNVTAGDASSPRIATPLSLPAQPTIASVSPSLVYDDGAPKSLTLTGTRFSAGAVLAVLVGDVTIAPAIVNTTAMHVTVTALSSPSTPISVLYPNGNQSEAIEIAVVPRPSITLVSPVGGSLWSSNQITVTGAGFTSTSFLQIGTNTTLPATFISSTTLLCTIPVTPALVGARTLSVATGLPTSPFVPSAVTFTFFDIVLVNASMAFESASSGASVLTVSGAGFVTTSIPFQCVLGSGALIAPATTLPTLAGVTCPLPAIPPRFGNVTVQIGINDGTVIVSRGSVQIDDIGDFSIRALSLAQRTLATTSMLGVYGRYDMASASVTCYFDTTAVPATVTNGTYLQCAIPTLGSTTVQGTFFISSIADGISMPSNQLALPAAIVEVQALSAVMSPSLSSVIVTTNGVIGASPACRLSRYDNRTAQVVVTASTIDASHVSCPLPSALRGERVLVELSSVDSASRFAPFATVVRSPTAVTITGLQAYVPNGQQVDHLLVNGTGFLSTNASQCIFGSRVATTMHALSSTLVRCDVPEAPPFRSLYATLSVGASASVNFSFIPPASILTTSTVSAASAYPTTLTFWGTNLLSSPSSIYCSMPNVSPVTARMVNNSQGTCLIPALPSGTTRITIAGAGLPVGSSAQQTALQTVDSSRLYSLSPSQAWQAAGGSASITIQGADFAPGAFCILQGVTPLSTLRLNSSALICPVPTTTPGRFALQVADPLYPAGSPSKLTFDVVPMPAAVPSSSTPLSTTYVTIVGTAFPQSSPVLCKFDDAPASPGFVLNATALVCQVPSASQAYGNATSVSLSIDNGATFRQLVAPWTTRTFPYATSDPVLAGVSPSWMVAGVPSKVVVYAAPLVSLSSHMTLSCLILPGTATPGTLLNGTAVDCGALTLFATSTVTIVIDNWYQLASTLAVSVYNQPVVSGVTPATLAWTAASASVTLNGANLLFPQCQCKFIAANLSTSWVTSPTSQTSRQVVCPVPGAIAPGASPVLVAVTDALQRFLSESPVALQVFAQQPTLASVSFVADAFSGGVTVTGANFLSSTDLRCVFTCAAPVPRRVPAPGTFLSATQVVCSVSSLAAIGCTSMTSLTVAVSNDLGVTSSAALPVPTAFSPTVASVSPSSGASAFDTVVTVVGSQLTSQSSCLFNGTLLVPLRSFVSAHEITCTLPAWQFPNQAQVSVAVINAVAPFASASVPFQLYLAPRLDAVSPAYATLSSLDTIALTVRGAGFTSPTSSYLTVNGVAVNATSIANSSFMTFALTPGVRGQTRLVPIQVSGVSLTFEAIPRVTIARIGSGTMLPTATLTLSTSPALGSQGTVTCAFTGPVTTSSSAATAASSSAVSCALPDVYAGTVVNVTLLLDNAPYATNTLSLTLERLADAINVTSSWPALVTITGRGLAPPNVVQCRVRRGGSAPVNVSATVRSDATARCAINGTALGWASGAVAVDVIVNGIRRNSTVVYAPALPPAVVSAYPLVGIPGTSTDIHLVFASAVADTSGAFCRFAVQTTAPVTFQSGTTASCPSPSSLPAGSAVQFQVILDSVATLDTNFTVYPMPTVSSVSPASPVPCDAYAFVSVSGSNLSPALPFTCLYTSSSSSSSASTSYSARVVSSSLLRCRLPSCNATTSITLAVACGAAQLFTAAIKQVATTVLYLSPATGPLGITQNVVLVGSGMVPGVQCEWDGAVITTPSPIFLNTTAVQCQAPPSLSPSSTVRLMNADGTLFNARTLVYRRTPVPALQRMVPSSGPVSGGTTLTLGGTNLTSASFCLFYATISSATPLATTPVAPVSSALATCPTPQSGLQVGVMFVALHSYGQALPFTVYAPTVVSAAASSAISPGTTDVVVQGANFMGTPSLSCLLNGVVVVPAVFNNASIVRCNVPEAVMTSANVTRVTLRVGNNGVDWSASYLVLSILATPPVVLSVWPVHVPAYIASGAAPIVITVTGAGFRSPTLCRFDRQTRTTVQASVVNSTTLTCQVTADGTTRVAVSTDNGLTFAESPVVLQRIAVPMVSVSPTAGALAGSDSIQVTGSGFVPGMQCRFAGTTVVPTTWLSSTSLTCWSPSAGSPSTVEVDLVVGGNVLGTAGAVFNYASLPTLSSVSPVSTWAGQTVTVTGSGFVDSPTLQCLFGGRVLARALFRSTTTVTCQAPMSEKVVGAVALQVGNDGVHWPTASLHVSVQPESIRGMTMSPVWAPSAGGTSVTITIAVLISRGDAVVACLFSADTYADTVPASNTTLSGSRFAILCVSPKMRTQARVTVQFVVRDVSGNQRVHPFEASFTYADLSVVSVTPNVATAQVTRTLTLRLANVPVVVPSPSRCFFDNGTVVTVPATSVASFAAQCQTPANLMPGLYRVGLQFPAGNIIPSQTVQLVLNPLPNVTNVYPLDGQTGGGETVYISGTGFAMSGEVQCRFTKGTSVVSAGARPLSPTQMACARPPLLPGTYRVSVSNDGVDFSTSQAFLYQVSLEATAVGVLAPAHGPVGGGTVVTLTGHNVTNSSSLRCRFHVDLQPDQLLPLTFVSTSVQTCTSPPTPFAAVATVDVVHVGVQSPYGSLTFTYDPVPIVTSASPVLFYAGTQGPALTIRGQNLLSPALQPNEVICQFNRTLGTTATVVRSNEIRCPSPASMAAGTYNLSISFNGQQYWPSGFTLAWRPQPAIVKLAPSLGPILGGTRVTVTVATPLFVADSVPVMCQFGSEPSSVGFVQNQTTVVCTSPSVASPGLVHVNVFYDVIGAGPTPPTILFEYHAAVAAAQLFPSSYSASSAGASAVFIKGPGVYNASLTRCIVVETQALLWTLVLSPNLILCHVPPGTTFPAPLQSSGIHIGLTHAPDLALPFTFTVPCPQGRMCIAGSEYPCPAGAKCADHRTDGNFTACAPGTYQPEGGQSRCIPCPAPFICPDYGTRAPVPCPPGFVCTVGSPADPAMLCPAGAVCAGNTLVPSLVQPAPTFALPSVAPRGTFYMYPFTGGDVASQIPSLCPNASYCVPGTAPGQQVPCELGANCGPGNFRPEGPGTPPGFYSPTPGIVLVPCPVGHYCPGLGNGVPIPCPRGSFAATTGNPVCVMCPAGSICPLSGMVQPLLCAPGLLCEGIGQQDETQECPAGHFCQGGFATPCPPGTFCWEGVQTAQVAVWNFTFAQPCLAGTYCQEGSSDIYGSGFCQPGTYCPTGSTAPVAVVPGQYSMKVGNFRPLDCVPGTFSSTPNAAQCLSCPSGYKCPAFGMIRPVVCDRGYYRTQVDDVTCMPCPPGTWSDVLGLVDPSLCDPCPSGYVCGVTGMWQLSQATKCLEGYVCGQGTYPAIQFDALCPAGYACPAATTYSTMYEFLCPAGYICVEGTPYSLRDLYSCPKNRYCPLGTYRNKTGIDSNGRVVYEQLPLNSSIVRPGDLTTVWDKLWTVCATPTSPPGPTVTTEPCDFFTVRTPLPDGTVNVRYSQVCPLGTHSPVNSISIDNCTVIPNYGPATAFSPVDPSEVYDGIQLDIVGPVDYWVVNMEPLDTISINMNFSGIFTNLRYGVDWQVSIYEHEGATKRRRMPAGYGDPSLDKRSHLQLKILDTMPVHFTIRIEIINGRYLDAAMSFVNTTSLSRTWPNRAHFGTRDAFCMLLPITLGLELPLNLPRPDEDNFFIVDTTPPQYSLYYSSWNATPSVEVNPIVGDNFADVFVSLSHVQANNDNYFANPIMPYISQCRDFDSYAFFYQLFEHPNCSLVPPEETRPISAYQFGQSAVADRCDLVMDCIYEEPLSVSSTNPRWYQISHKEQPVFYITQTAVPYPTIAAGPQSLLGSLVPQLGNDYLVPVLASSLDPDSNTQKVPREVTFTVAYQQVDAYTKKIISAKLQFNSFDTNYSQSAYQFKVVMEPLQYTELVNNFAFSSDVYVILYLVIGTGLCAAGVVYWTIHKLTSRVKFKSRLLLSDFLRASEGPPLIALTLIAPPLLLAIVTLKFIFIDRNVFQGFSGTFTNFTPVDPLSPSGAQFESGRLTLALTALGMYLIGISSQMFIPRKVRRFRRFTADDHKQEQFEASVEEVHNAAEDESWAPRYWKRVHYISCCMLVSIVGVCMIEFSYSRFYFENTLAIIVVLKFMTPFINYGLRAMFKEALLVGPSQTMLGAIQFVMKMGAPDLTEFMIGFVTDVLLDTANVLYVVPLQVYLFEAVKKLLVRFRKAFNVHMKRRAVLAERERKRKLGLSVSDNLEEGLESGQEEEPEDDENDNDEVVEPLIDAYGDHVNTVIYLGLAPLTLTLLILFRTQTQIAITYSIKEDNLRYYLMFSAMIIPFVVVYNAFVVNILELFHGYRITAYLKYCQFAFQARDQRWCACETSMDMGIAEPLRSIHQMAFSSQYSLSVFVGACGMIMVAVGVEAEVRLNFNVFGDPVYPIVITIAFLIGIVIVKLCRFLADIVGLWRVRSRHSPRVKRDSKKMKITDWEEIEHMAAVAKMQLQAEMRRIETPRLLDSDFRDDFIKFNRVWLVLHLEEIVSPRNVRRDRSRALAQLGRVLLVGKTEKQQEVVVVSSDSSSGDEFEEALKAFKYAGINETGRKIGGGWLAIVRWRMRLRVHFRNIAEAWLDSHGRVCSHCGSRDTVQVESTPDMDHLVNRYHHMDEVTAPGSIDLSKWKNYLDSRAEFAAVCKRCIDEQEALRDALTRMSQPARTIAIMWLQTVRDILTKRKREADMKANATALSSDEDSADDYENVVKTAAKSITVSPISAQIYGLWLDMVRLMIIAKRREASGEWQQQAQSVVEASSSESDVEFAGLDAGDKNVVGPVSNITDQMIQYWLDGARLTIYQRQLDAIKATAGDAAAATSANDGGAQPSRAVAETNDGDGKTPEAESATLKGD</sequence>
<evidence type="ECO:0000259" key="5">
    <source>
        <dbReference type="SMART" id="SM00429"/>
    </source>
</evidence>
<dbReference type="InterPro" id="IPR002909">
    <property type="entry name" value="IPT_dom"/>
</dbReference>
<feature type="domain" description="IPT/TIG" evidence="5">
    <location>
        <begin position="252"/>
        <end position="334"/>
    </location>
</feature>
<proteinExistence type="predicted"/>
<dbReference type="Proteomes" id="UP000290189">
    <property type="component" value="Unassembled WGS sequence"/>
</dbReference>
<feature type="transmembrane region" description="Helical" evidence="3">
    <location>
        <begin position="6754"/>
        <end position="6771"/>
    </location>
</feature>
<feature type="transmembrane region" description="Helical" evidence="3">
    <location>
        <begin position="6506"/>
        <end position="6526"/>
    </location>
</feature>
<reference evidence="6 7" key="1">
    <citation type="submission" date="2018-03" db="EMBL/GenBank/DDBJ databases">
        <authorList>
            <person name="Fogelqvist J."/>
        </authorList>
    </citation>
    <scope>NUCLEOTIDE SEQUENCE [LARGE SCALE GENOMIC DNA]</scope>
</reference>
<dbReference type="InterPro" id="IPR014756">
    <property type="entry name" value="Ig_E-set"/>
</dbReference>
<evidence type="ECO:0000313" key="7">
    <source>
        <dbReference type="Proteomes" id="UP000290189"/>
    </source>
</evidence>
<feature type="domain" description="IPT/TIG" evidence="5">
    <location>
        <begin position="4276"/>
        <end position="4363"/>
    </location>
</feature>
<keyword evidence="3" id="KW-0812">Transmembrane</keyword>
<feature type="transmembrane region" description="Helical" evidence="3">
    <location>
        <begin position="6402"/>
        <end position="6424"/>
    </location>
</feature>
<feature type="domain" description="IPT/TIG" evidence="5">
    <location>
        <begin position="5098"/>
        <end position="5187"/>
    </location>
</feature>
<evidence type="ECO:0000313" key="6">
    <source>
        <dbReference type="EMBL" id="SPQ98950.1"/>
    </source>
</evidence>
<dbReference type="Gene3D" id="2.10.50.10">
    <property type="entry name" value="Tumor Necrosis Factor Receptor, subunit A, domain 2"/>
    <property type="match status" value="3"/>
</dbReference>
<feature type="domain" description="IPT/TIG" evidence="5">
    <location>
        <begin position="2119"/>
        <end position="2204"/>
    </location>
</feature>